<gene>
    <name evidence="2" type="ORF">LMG3458_02235</name>
</gene>
<evidence type="ECO:0000259" key="1">
    <source>
        <dbReference type="Pfam" id="PF03407"/>
    </source>
</evidence>
<dbReference type="RefSeq" id="WP_025137573.1">
    <property type="nucleotide sequence ID" value="NZ_CADIJO010000006.1"/>
</dbReference>
<feature type="domain" description="Nucleotide-diphospho-sugar transferase" evidence="1">
    <location>
        <begin position="103"/>
        <end position="203"/>
    </location>
</feature>
<protein>
    <recommendedName>
        <fullName evidence="1">Nucleotide-diphospho-sugar transferase domain-containing protein</fullName>
    </recommendedName>
</protein>
<dbReference type="SUPFAM" id="SSF53448">
    <property type="entry name" value="Nucleotide-diphospho-sugar transferases"/>
    <property type="match status" value="1"/>
</dbReference>
<name>A0A6S6ZST8_9BURK</name>
<dbReference type="InterPro" id="IPR029044">
    <property type="entry name" value="Nucleotide-diphossugar_trans"/>
</dbReference>
<dbReference type="AlphaFoldDB" id="A0A6S6ZST8"/>
<dbReference type="EMBL" id="CADIJO010000006">
    <property type="protein sequence ID" value="CAB3693097.1"/>
    <property type="molecule type" value="Genomic_DNA"/>
</dbReference>
<accession>A0A6S6ZST8</accession>
<evidence type="ECO:0000313" key="3">
    <source>
        <dbReference type="Proteomes" id="UP000494111"/>
    </source>
</evidence>
<organism evidence="2 3">
    <name type="scientific">Achromobacter deleyi</name>
    <dbReference type="NCBI Taxonomy" id="1353891"/>
    <lineage>
        <taxon>Bacteria</taxon>
        <taxon>Pseudomonadati</taxon>
        <taxon>Pseudomonadota</taxon>
        <taxon>Betaproteobacteria</taxon>
        <taxon>Burkholderiales</taxon>
        <taxon>Alcaligenaceae</taxon>
        <taxon>Achromobacter</taxon>
    </lineage>
</organism>
<dbReference type="Pfam" id="PF03407">
    <property type="entry name" value="Nucleotid_trans"/>
    <property type="match status" value="1"/>
</dbReference>
<dbReference type="InterPro" id="IPR005069">
    <property type="entry name" value="Nucl-diP-sugar_transferase"/>
</dbReference>
<proteinExistence type="predicted"/>
<reference evidence="2 3" key="1">
    <citation type="submission" date="2020-04" db="EMBL/GenBank/DDBJ databases">
        <authorList>
            <person name="De Canck E."/>
        </authorList>
    </citation>
    <scope>NUCLEOTIDE SEQUENCE [LARGE SCALE GENOMIC DNA]</scope>
    <source>
        <strain evidence="2 3">LMG 3458</strain>
    </source>
</reference>
<evidence type="ECO:0000313" key="2">
    <source>
        <dbReference type="EMBL" id="CAB3693097.1"/>
    </source>
</evidence>
<dbReference type="Proteomes" id="UP000494111">
    <property type="component" value="Unassembled WGS sequence"/>
</dbReference>
<sequence>MFEWFQRKFSAWSPEHRRVVARFPGADGRAEPAVRPLATGMTVAFYTKDSVYEAEKNRLVRSAERLGLPVDAEAIDSTGSWVRNASMKAGVLVAMRKKHVGPMLYVDVDAVFHRDPWPALAGMDCDIGAYFEPDGHLLSGTLFINHTPAATELLQAWADACAASPDEWDQLVLERILADDAASAAPRFRLGILPVSYCWIFDKTDNALGGEVFIEHLQASREAKQKKRAFGRVGRAVRRRRDRVRVIEKILFGRVTPG</sequence>